<feature type="domain" description="AAA+ ATPase" evidence="5">
    <location>
        <begin position="552"/>
        <end position="712"/>
    </location>
</feature>
<dbReference type="SMART" id="SM00382">
    <property type="entry name" value="AAA"/>
    <property type="match status" value="2"/>
</dbReference>
<dbReference type="GO" id="GO:0016887">
    <property type="term" value="F:ATP hydrolysis activity"/>
    <property type="evidence" value="ECO:0007669"/>
    <property type="project" value="InterPro"/>
</dbReference>
<dbReference type="KEGG" id="taj:C1A40_12150"/>
<proteinExistence type="predicted"/>
<dbReference type="GO" id="GO:0005524">
    <property type="term" value="F:ATP binding"/>
    <property type="evidence" value="ECO:0007669"/>
    <property type="project" value="UniProtKB-KW"/>
</dbReference>
<dbReference type="AlphaFoldDB" id="A0A2I7SJS0"/>
<evidence type="ECO:0000256" key="3">
    <source>
        <dbReference type="ARBA" id="ARBA00022840"/>
    </source>
</evidence>
<dbReference type="Pfam" id="PF07724">
    <property type="entry name" value="AAA_2"/>
    <property type="match status" value="1"/>
</dbReference>
<feature type="domain" description="AAA+ ATPase" evidence="5">
    <location>
        <begin position="194"/>
        <end position="332"/>
    </location>
</feature>
<name>A0A2I7SJS0_9FLAO</name>
<dbReference type="Gene3D" id="1.10.1780.10">
    <property type="entry name" value="Clp, N-terminal domain"/>
    <property type="match status" value="1"/>
</dbReference>
<dbReference type="InterPro" id="IPR019489">
    <property type="entry name" value="Clp_ATPase_C"/>
</dbReference>
<evidence type="ECO:0000313" key="7">
    <source>
        <dbReference type="EMBL" id="AUS06156.1"/>
    </source>
</evidence>
<evidence type="ECO:0000256" key="1">
    <source>
        <dbReference type="ARBA" id="ARBA00022737"/>
    </source>
</evidence>
<evidence type="ECO:0000256" key="4">
    <source>
        <dbReference type="ARBA" id="ARBA00023186"/>
    </source>
</evidence>
<dbReference type="Pfam" id="PF00004">
    <property type="entry name" value="AAA"/>
    <property type="match status" value="1"/>
</dbReference>
<gene>
    <name evidence="7" type="ORF">C1A40_12150</name>
</gene>
<dbReference type="Pfam" id="PF10431">
    <property type="entry name" value="ClpB_D2-small"/>
    <property type="match status" value="1"/>
</dbReference>
<organism evidence="7 8">
    <name type="scientific">Pseudotamlana carrageenivorans</name>
    <dbReference type="NCBI Taxonomy" id="2069432"/>
    <lineage>
        <taxon>Bacteria</taxon>
        <taxon>Pseudomonadati</taxon>
        <taxon>Bacteroidota</taxon>
        <taxon>Flavobacteriia</taxon>
        <taxon>Flavobacteriales</taxon>
        <taxon>Flavobacteriaceae</taxon>
        <taxon>Pseudotamlana</taxon>
    </lineage>
</organism>
<dbReference type="Gene3D" id="3.40.50.300">
    <property type="entry name" value="P-loop containing nucleotide triphosphate hydrolases"/>
    <property type="match status" value="2"/>
</dbReference>
<protein>
    <submittedName>
        <fullName evidence="7">Type VI secretion system ATPase ClpV</fullName>
    </submittedName>
</protein>
<dbReference type="InterPro" id="IPR027417">
    <property type="entry name" value="P-loop_NTPase"/>
</dbReference>
<sequence length="824" mass="92334">MSDVNKITHIAIQIAKDHQHESYGPAHLIKAVLTKEFGLLRTLFNKDVDVYFIDEWATVHLENFPKRNRSNWLPSGNEQVSKVLEEAERLKSIDDNKISDLLSIFIACLTPDIGFSYDQLKALPVTHLQLISLFEQTSSLPHQKHAKLETVLSDPTIKKYTTDLVLEASKGTFDDFTGRDREIKQIAEILNRKSKPHVTIIGESGVGKTTLIQGFAASISDKSTITSLQNATVLEINTAKLLTTSSYKGEVEDRLFDIFKAAKSYEKPIIFIDDFHMLLEDKTTGKSLGHVIKSELNSGVMTLITSTTPENYRKLIATDEALERRMVTLNIEAPDDASAFDMLKNHAETYGKHHELTISENGIKTVIQLAKRYLKEKSLPDTAIDLIDRTMSAVKVSNQSLGIDIEALQSDFISLQKNTINQSNREVLEALDAFYHTICYKVHDMVLNPYLDQNYNKTKTGANKQTYIKALLEKLEQHTQKDVNSISEKDIATMTSILTGIPIGKVQTQEKARLMNMEAILKQRVIGQDHAIKTISDAIIESRSGLSKAGQPIGSFFFSGPTGTGKTELAKTLAEFLFQDENAIIRFDMSEFKEEHAAALLYGAPPGYVGYEEGGVLVNKIREKPYAIVLFDEIEKAHPSVFDVFLQILDEGKLHDRLGKTGDFSNAVILFTSNIGSDYIVKSMEKGQLPNPTQLTEIMSPYFRPEFLGRITEIVPFAPISEKIAVSIFKLHLKKELLNLAEDQGFSLHVSDDTCKYLALNGFSSVYGVRQLKAVIRNRLKRPLSRLIISETFKAPQEIEVVLNQGNIEFNPKVPSEMLTESTL</sequence>
<keyword evidence="2" id="KW-0547">Nucleotide-binding</keyword>
<dbReference type="InterPro" id="IPR003959">
    <property type="entry name" value="ATPase_AAA_core"/>
</dbReference>
<dbReference type="PRINTS" id="PR00300">
    <property type="entry name" value="CLPPROTEASEA"/>
</dbReference>
<dbReference type="OrthoDB" id="9803641at2"/>
<keyword evidence="4" id="KW-0143">Chaperone</keyword>
<keyword evidence="8" id="KW-1185">Reference proteome</keyword>
<dbReference type="Pfam" id="PF17871">
    <property type="entry name" value="AAA_lid_9"/>
    <property type="match status" value="1"/>
</dbReference>
<accession>A0A2I7SJS0</accession>
<dbReference type="InterPro" id="IPR001270">
    <property type="entry name" value="ClpA/B"/>
</dbReference>
<dbReference type="PANTHER" id="PTHR11638">
    <property type="entry name" value="ATP-DEPENDENT CLP PROTEASE"/>
    <property type="match status" value="1"/>
</dbReference>
<dbReference type="InterPro" id="IPR050130">
    <property type="entry name" value="ClpA_ClpB"/>
</dbReference>
<dbReference type="PANTHER" id="PTHR11638:SF18">
    <property type="entry name" value="HEAT SHOCK PROTEIN 104"/>
    <property type="match status" value="1"/>
</dbReference>
<dbReference type="SUPFAM" id="SSF81923">
    <property type="entry name" value="Double Clp-N motif"/>
    <property type="match status" value="1"/>
</dbReference>
<keyword evidence="1" id="KW-0677">Repeat</keyword>
<evidence type="ECO:0000259" key="6">
    <source>
        <dbReference type="SMART" id="SM01086"/>
    </source>
</evidence>
<dbReference type="CDD" id="cd00009">
    <property type="entry name" value="AAA"/>
    <property type="match status" value="1"/>
</dbReference>
<dbReference type="SMART" id="SM01086">
    <property type="entry name" value="ClpB_D2-small"/>
    <property type="match status" value="1"/>
</dbReference>
<dbReference type="Proteomes" id="UP000236592">
    <property type="component" value="Chromosome"/>
</dbReference>
<evidence type="ECO:0000256" key="2">
    <source>
        <dbReference type="ARBA" id="ARBA00022741"/>
    </source>
</evidence>
<dbReference type="InterPro" id="IPR036628">
    <property type="entry name" value="Clp_N_dom_sf"/>
</dbReference>
<dbReference type="SUPFAM" id="SSF52540">
    <property type="entry name" value="P-loop containing nucleoside triphosphate hydrolases"/>
    <property type="match status" value="2"/>
</dbReference>
<dbReference type="RefSeq" id="WP_102996120.1">
    <property type="nucleotide sequence ID" value="NZ_CP025938.1"/>
</dbReference>
<keyword evidence="3" id="KW-0067">ATP-binding</keyword>
<dbReference type="Gene3D" id="1.10.8.60">
    <property type="match status" value="2"/>
</dbReference>
<dbReference type="GO" id="GO:0005737">
    <property type="term" value="C:cytoplasm"/>
    <property type="evidence" value="ECO:0007669"/>
    <property type="project" value="TreeGrafter"/>
</dbReference>
<evidence type="ECO:0000313" key="8">
    <source>
        <dbReference type="Proteomes" id="UP000236592"/>
    </source>
</evidence>
<dbReference type="InterPro" id="IPR041546">
    <property type="entry name" value="ClpA/ClpB_AAA_lid"/>
</dbReference>
<reference evidence="8" key="1">
    <citation type="submission" date="2018-01" db="EMBL/GenBank/DDBJ databases">
        <title>Complete genome of Tamlana sp. UJ94.</title>
        <authorList>
            <person name="Jung J."/>
            <person name="Chung D."/>
            <person name="Bae S.S."/>
            <person name="Baek K."/>
        </authorList>
    </citation>
    <scope>NUCLEOTIDE SEQUENCE [LARGE SCALE GENOMIC DNA]</scope>
    <source>
        <strain evidence="8">UJ94</strain>
    </source>
</reference>
<dbReference type="FunFam" id="3.40.50.300:FF:000025">
    <property type="entry name" value="ATP-dependent Clp protease subunit"/>
    <property type="match status" value="1"/>
</dbReference>
<dbReference type="InterPro" id="IPR003593">
    <property type="entry name" value="AAA+_ATPase"/>
</dbReference>
<evidence type="ECO:0000259" key="5">
    <source>
        <dbReference type="SMART" id="SM00382"/>
    </source>
</evidence>
<feature type="domain" description="Clp ATPase C-terminal" evidence="6">
    <location>
        <begin position="720"/>
        <end position="810"/>
    </location>
</feature>
<dbReference type="EMBL" id="CP025938">
    <property type="protein sequence ID" value="AUS06156.1"/>
    <property type="molecule type" value="Genomic_DNA"/>
</dbReference>
<dbReference type="GO" id="GO:0034605">
    <property type="term" value="P:cellular response to heat"/>
    <property type="evidence" value="ECO:0007669"/>
    <property type="project" value="TreeGrafter"/>
</dbReference>
<dbReference type="CDD" id="cd19499">
    <property type="entry name" value="RecA-like_ClpB_Hsp104-like"/>
    <property type="match status" value="1"/>
</dbReference>